<dbReference type="EMBL" id="JAWJAC010000006">
    <property type="protein sequence ID" value="MDV2863136.1"/>
    <property type="molecule type" value="Genomic_DNA"/>
</dbReference>
<proteinExistence type="predicted"/>
<comment type="caution">
    <text evidence="1">The sequence shown here is derived from an EMBL/GenBank/DDBJ whole genome shotgun (WGS) entry which is preliminary data.</text>
</comment>
<name>A0AB35RNF9_9ENTR</name>
<evidence type="ECO:0000313" key="1">
    <source>
        <dbReference type="EMBL" id="MDV2863136.1"/>
    </source>
</evidence>
<evidence type="ECO:0000313" key="2">
    <source>
        <dbReference type="Proteomes" id="UP001286589"/>
    </source>
</evidence>
<dbReference type="Proteomes" id="UP001286589">
    <property type="component" value="Unassembled WGS sequence"/>
</dbReference>
<gene>
    <name evidence="1" type="ORF">R0H02_11745</name>
</gene>
<dbReference type="AlphaFoldDB" id="A0AB35RNF9"/>
<keyword evidence="2" id="KW-1185">Reference proteome</keyword>
<protein>
    <recommendedName>
        <fullName evidence="3">SGNH hydrolase-type esterase domain-containing protein</fullName>
    </recommendedName>
</protein>
<organism evidence="1 2">
    <name type="scientific">Phytobacter ursingii</name>
    <dbReference type="NCBI Taxonomy" id="1972431"/>
    <lineage>
        <taxon>Bacteria</taxon>
        <taxon>Pseudomonadati</taxon>
        <taxon>Pseudomonadota</taxon>
        <taxon>Gammaproteobacteria</taxon>
        <taxon>Enterobacterales</taxon>
        <taxon>Enterobacteriaceae</taxon>
        <taxon>Phytobacter</taxon>
    </lineage>
</organism>
<reference evidence="1 2" key="1">
    <citation type="submission" date="2023-10" db="EMBL/GenBank/DDBJ databases">
        <title>Phytobacter spp. The emergence of a new genus of hospital-origin enterobacteria encoding carbapenemases in Argentina.</title>
        <authorList>
            <person name="Vay C."/>
            <person name="Almuzara M."/>
            <person name="Traglia G.M."/>
            <person name="Campos J."/>
        </authorList>
    </citation>
    <scope>NUCLEOTIDE SEQUENCE [LARGE SCALE GENOMIC DNA]</scope>
    <source>
        <strain evidence="1 2">CVMA36</strain>
    </source>
</reference>
<accession>A0AB35RNF9</accession>
<sequence>MDNLFLKQIQECLHLIKQSKDKDDAIHQVAEVIFSHHDLLEETSNTISLVNLIADWLENNGGSVLKIYDALYFFWLDCIIKAKINVFYLGELANLKILARHLDPTIVNSIKYLASNDTDIHYINDYISSIESSVAPLIIYDPDGMHFLDKIKNTNPIASLNNYEILIHNSFPTSEVLNSFTILLAHQYTKLSNTNIKTVIIGNSYGIYAFPDNIIQHTVNISMHSLGIKQAQRLVEHILIKYPHIDNFVFCIGFFDLYGDLLKSKHVFNKNVIDAFSQILSHYHIASITHSDTNVLDTFSRLIIESGVDSLPEFQDMDNVALRQRIYNENLQLVTSTTSLETEQQGLISEQRALVHSKAVNHQVSLDENKIRISEISERIRLEEKTSYWLTPPFPDEYTKNIVTEMKQTHRVYFNRISNEYVHFIDLSEEKSFRPQDFRDGDHLNFTGACKLINLLRNNNIPV</sequence>
<evidence type="ECO:0008006" key="3">
    <source>
        <dbReference type="Google" id="ProtNLM"/>
    </source>
</evidence>
<dbReference type="RefSeq" id="WP_317101544.1">
    <property type="nucleotide sequence ID" value="NZ_JAWJAC010000006.1"/>
</dbReference>